<evidence type="ECO:0000256" key="1">
    <source>
        <dbReference type="ARBA" id="ARBA00004651"/>
    </source>
</evidence>
<dbReference type="RefSeq" id="WP_329774213.1">
    <property type="nucleotide sequence ID" value="NZ_JAYDYW010000004.1"/>
</dbReference>
<dbReference type="Pfam" id="PF00953">
    <property type="entry name" value="Glycos_transf_4"/>
    <property type="match status" value="1"/>
</dbReference>
<dbReference type="InterPro" id="IPR000715">
    <property type="entry name" value="Glycosyl_transferase_4"/>
</dbReference>
<protein>
    <submittedName>
        <fullName evidence="8">Undecaprenyl-phosphate alpha-N-acetylglucosaminyl 1-phosphate transferase</fullName>
    </submittedName>
</protein>
<comment type="caution">
    <text evidence="8">The sequence shown here is derived from an EMBL/GenBank/DDBJ whole genome shotgun (WGS) entry which is preliminary data.</text>
</comment>
<reference evidence="9" key="1">
    <citation type="submission" date="2023-07" db="EMBL/GenBank/DDBJ databases">
        <title>Draft genome sequence of Agarivorans aestuarii strain ZMCS4, a CAZymes producing bacteria isolated from the marine brown algae Clodostephus spongiosus.</title>
        <authorList>
            <person name="Lorente B."/>
            <person name="Cabral C."/>
            <person name="Frias J."/>
            <person name="Faria J."/>
            <person name="Toubarro D."/>
        </authorList>
    </citation>
    <scope>NUCLEOTIDE SEQUENCE [LARGE SCALE GENOMIC DNA]</scope>
    <source>
        <strain evidence="9">ZMCS4</strain>
    </source>
</reference>
<keyword evidence="2" id="KW-1003">Cell membrane</keyword>
<comment type="subcellular location">
    <subcellularLocation>
        <location evidence="1">Cell membrane</location>
        <topology evidence="1">Multi-pass membrane protein</topology>
    </subcellularLocation>
</comment>
<evidence type="ECO:0000256" key="6">
    <source>
        <dbReference type="ARBA" id="ARBA00023136"/>
    </source>
</evidence>
<dbReference type="GO" id="GO:0016740">
    <property type="term" value="F:transferase activity"/>
    <property type="evidence" value="ECO:0007669"/>
    <property type="project" value="UniProtKB-KW"/>
</dbReference>
<dbReference type="CDD" id="cd06853">
    <property type="entry name" value="GT_WecA_like"/>
    <property type="match status" value="1"/>
</dbReference>
<keyword evidence="9" id="KW-1185">Reference proteome</keyword>
<feature type="transmembrane region" description="Helical" evidence="7">
    <location>
        <begin position="321"/>
        <end position="338"/>
    </location>
</feature>
<evidence type="ECO:0000313" key="8">
    <source>
        <dbReference type="EMBL" id="MEE1672796.1"/>
    </source>
</evidence>
<evidence type="ECO:0000256" key="5">
    <source>
        <dbReference type="ARBA" id="ARBA00022989"/>
    </source>
</evidence>
<gene>
    <name evidence="8" type="ORF">SNR37_002206</name>
</gene>
<evidence type="ECO:0000256" key="2">
    <source>
        <dbReference type="ARBA" id="ARBA00022475"/>
    </source>
</evidence>
<proteinExistence type="predicted"/>
<feature type="transmembrane region" description="Helical" evidence="7">
    <location>
        <begin position="159"/>
        <end position="178"/>
    </location>
</feature>
<feature type="transmembrane region" description="Helical" evidence="7">
    <location>
        <begin position="71"/>
        <end position="87"/>
    </location>
</feature>
<feature type="transmembrane region" description="Helical" evidence="7">
    <location>
        <begin position="211"/>
        <end position="230"/>
    </location>
</feature>
<organism evidence="8 9">
    <name type="scientific">Agarivorans aestuarii</name>
    <dbReference type="NCBI Taxonomy" id="1563703"/>
    <lineage>
        <taxon>Bacteria</taxon>
        <taxon>Pseudomonadati</taxon>
        <taxon>Pseudomonadota</taxon>
        <taxon>Gammaproteobacteria</taxon>
        <taxon>Alteromonadales</taxon>
        <taxon>Alteromonadaceae</taxon>
        <taxon>Agarivorans</taxon>
    </lineage>
</organism>
<feature type="transmembrane region" description="Helical" evidence="7">
    <location>
        <begin position="45"/>
        <end position="65"/>
    </location>
</feature>
<keyword evidence="6 7" id="KW-0472">Membrane</keyword>
<feature type="transmembrane region" description="Helical" evidence="7">
    <location>
        <begin position="184"/>
        <end position="204"/>
    </location>
</feature>
<reference evidence="8 9" key="2">
    <citation type="submission" date="2023-12" db="EMBL/GenBank/DDBJ databases">
        <authorList>
            <consortium name="Cladostephus spongiosus"/>
            <person name="Lorente B."/>
            <person name="Cabral C."/>
            <person name="Frias J."/>
            <person name="Faria J."/>
            <person name="Toubarro D."/>
        </authorList>
    </citation>
    <scope>NUCLEOTIDE SEQUENCE [LARGE SCALE GENOMIC DNA]</scope>
    <source>
        <strain evidence="8 9">ZMCS4</strain>
    </source>
</reference>
<feature type="transmembrane region" description="Helical" evidence="7">
    <location>
        <begin position="129"/>
        <end position="147"/>
    </location>
</feature>
<dbReference type="Proteomes" id="UP001310248">
    <property type="component" value="Unassembled WGS sequence"/>
</dbReference>
<dbReference type="EMBL" id="JAYDYW010000004">
    <property type="protein sequence ID" value="MEE1672796.1"/>
    <property type="molecule type" value="Genomic_DNA"/>
</dbReference>
<keyword evidence="5 7" id="KW-1133">Transmembrane helix</keyword>
<sequence>MESLILLMLGTTVLTFFALVFLKPFSEAVGLNDVPDSRKNHESPVPAVGGLAVFFGLAASTLAFVPFDSDSISYFSGAMMCVLLGVVDDRSGLSAKFKLVAQVFITLFLCMQMEHFLFNLGDLVGTGDIYLGSASYALTALAVIGAINSFNMLDGLDGLVGGVALVIFASMAFLFSANGISFDMMLAMALAVALIPYLLMNLTIPPFKTKVFLGDAGAMLIGYSVVWLLIGGTQTNSPSFTPAAALWLVGLPLMDMASVMIHRVKAGHSPLEADHRHIHHRLLAAGFSKKTVLAIVSFLALVMAGLGVLGCVLNVPQPLMFASFMLAFILYNAIVGQIKSNSVV</sequence>
<dbReference type="PANTHER" id="PTHR22926:SF3">
    <property type="entry name" value="UNDECAPRENYL-PHOSPHATE ALPHA-N-ACETYLGLUCOSAMINYL 1-PHOSPHATE TRANSFERASE"/>
    <property type="match status" value="1"/>
</dbReference>
<keyword evidence="4 7" id="KW-0812">Transmembrane</keyword>
<feature type="transmembrane region" description="Helical" evidence="7">
    <location>
        <begin position="6"/>
        <end position="25"/>
    </location>
</feature>
<evidence type="ECO:0000256" key="3">
    <source>
        <dbReference type="ARBA" id="ARBA00022679"/>
    </source>
</evidence>
<feature type="transmembrane region" description="Helical" evidence="7">
    <location>
        <begin position="291"/>
        <end position="315"/>
    </location>
</feature>
<evidence type="ECO:0000256" key="4">
    <source>
        <dbReference type="ARBA" id="ARBA00022692"/>
    </source>
</evidence>
<dbReference type="PANTHER" id="PTHR22926">
    <property type="entry name" value="PHOSPHO-N-ACETYLMURAMOYL-PENTAPEPTIDE-TRANSFERASE"/>
    <property type="match status" value="1"/>
</dbReference>
<accession>A0ABU7G0D8</accession>
<name>A0ABU7G0D8_9ALTE</name>
<evidence type="ECO:0000313" key="9">
    <source>
        <dbReference type="Proteomes" id="UP001310248"/>
    </source>
</evidence>
<feature type="transmembrane region" description="Helical" evidence="7">
    <location>
        <begin position="242"/>
        <end position="261"/>
    </location>
</feature>
<feature type="transmembrane region" description="Helical" evidence="7">
    <location>
        <begin position="99"/>
        <end position="117"/>
    </location>
</feature>
<keyword evidence="3 8" id="KW-0808">Transferase</keyword>
<evidence type="ECO:0000256" key="7">
    <source>
        <dbReference type="SAM" id="Phobius"/>
    </source>
</evidence>